<feature type="active site" description="Proton donor" evidence="8">
    <location>
        <position position="51"/>
    </location>
</feature>
<evidence type="ECO:0000256" key="8">
    <source>
        <dbReference type="HAMAP-Rule" id="MF_00158"/>
    </source>
</evidence>
<evidence type="ECO:0000256" key="6">
    <source>
        <dbReference type="ARBA" id="ARBA00022840"/>
    </source>
</evidence>
<dbReference type="Pfam" id="PF02569">
    <property type="entry name" value="Pantoate_ligase"/>
    <property type="match status" value="1"/>
</dbReference>
<evidence type="ECO:0000256" key="4">
    <source>
        <dbReference type="ARBA" id="ARBA00022655"/>
    </source>
</evidence>
<feature type="binding site" evidence="8">
    <location>
        <position position="76"/>
    </location>
    <ligand>
        <name>(R)-pantoate</name>
        <dbReference type="ChEBI" id="CHEBI:15980"/>
    </ligand>
</feature>
<feature type="binding site" evidence="8">
    <location>
        <begin position="44"/>
        <end position="51"/>
    </location>
    <ligand>
        <name>ATP</name>
        <dbReference type="ChEBI" id="CHEBI:30616"/>
    </ligand>
</feature>
<keyword evidence="4 8" id="KW-0566">Pantothenate biosynthesis</keyword>
<feature type="binding site" evidence="8">
    <location>
        <begin position="162"/>
        <end position="165"/>
    </location>
    <ligand>
        <name>ATP</name>
        <dbReference type="ChEBI" id="CHEBI:30616"/>
    </ligand>
</feature>
<dbReference type="InterPro" id="IPR042176">
    <property type="entry name" value="Pantoate_ligase_C"/>
</dbReference>
<dbReference type="CDD" id="cd00560">
    <property type="entry name" value="PanC"/>
    <property type="match status" value="1"/>
</dbReference>
<evidence type="ECO:0000313" key="9">
    <source>
        <dbReference type="EMBL" id="MFC6088050.1"/>
    </source>
</evidence>
<dbReference type="Gene3D" id="3.40.50.620">
    <property type="entry name" value="HUPs"/>
    <property type="match status" value="1"/>
</dbReference>
<keyword evidence="8" id="KW-0963">Cytoplasm</keyword>
<keyword evidence="10" id="KW-1185">Reference proteome</keyword>
<name>A0ABW1NY82_9PSEU</name>
<organism evidence="9 10">
    <name type="scientific">Saccharothrix lopnurensis</name>
    <dbReference type="NCBI Taxonomy" id="1670621"/>
    <lineage>
        <taxon>Bacteria</taxon>
        <taxon>Bacillati</taxon>
        <taxon>Actinomycetota</taxon>
        <taxon>Actinomycetes</taxon>
        <taxon>Pseudonocardiales</taxon>
        <taxon>Pseudonocardiaceae</taxon>
        <taxon>Saccharothrix</taxon>
    </lineage>
</organism>
<feature type="binding site" evidence="8">
    <location>
        <begin position="199"/>
        <end position="202"/>
    </location>
    <ligand>
        <name>ATP</name>
        <dbReference type="ChEBI" id="CHEBI:30616"/>
    </ligand>
</feature>
<comment type="function">
    <text evidence="8">Catalyzes the condensation of pantoate with beta-alanine in an ATP-dependent reaction via a pantoyl-adenylate intermediate.</text>
</comment>
<comment type="similarity">
    <text evidence="2 8">Belongs to the pantothenate synthetase family.</text>
</comment>
<dbReference type="HAMAP" id="MF_00158">
    <property type="entry name" value="PanC"/>
    <property type="match status" value="1"/>
</dbReference>
<dbReference type="InterPro" id="IPR003721">
    <property type="entry name" value="Pantoate_ligase"/>
</dbReference>
<dbReference type="Gene3D" id="3.30.1300.10">
    <property type="entry name" value="Pantoate-beta-alanine ligase, C-terminal domain"/>
    <property type="match status" value="1"/>
</dbReference>
<feature type="binding site" evidence="8">
    <location>
        <position position="168"/>
    </location>
    <ligand>
        <name>(R)-pantoate</name>
        <dbReference type="ChEBI" id="CHEBI:15980"/>
    </ligand>
</feature>
<evidence type="ECO:0000256" key="7">
    <source>
        <dbReference type="ARBA" id="ARBA00048258"/>
    </source>
</evidence>
<dbReference type="RefSeq" id="WP_380632152.1">
    <property type="nucleotide sequence ID" value="NZ_JBHSQO010000002.1"/>
</dbReference>
<reference evidence="10" key="1">
    <citation type="journal article" date="2019" name="Int. J. Syst. Evol. Microbiol.">
        <title>The Global Catalogue of Microorganisms (GCM) 10K type strain sequencing project: providing services to taxonomists for standard genome sequencing and annotation.</title>
        <authorList>
            <consortium name="The Broad Institute Genomics Platform"/>
            <consortium name="The Broad Institute Genome Sequencing Center for Infectious Disease"/>
            <person name="Wu L."/>
            <person name="Ma J."/>
        </authorList>
    </citation>
    <scope>NUCLEOTIDE SEQUENCE [LARGE SCALE GENOMIC DNA]</scope>
    <source>
        <strain evidence="10">CGMCC 4.7246</strain>
    </source>
</reference>
<dbReference type="EC" id="6.3.2.1" evidence="8"/>
<dbReference type="EMBL" id="JBHSQO010000002">
    <property type="protein sequence ID" value="MFC6088050.1"/>
    <property type="molecule type" value="Genomic_DNA"/>
</dbReference>
<evidence type="ECO:0000256" key="1">
    <source>
        <dbReference type="ARBA" id="ARBA00004990"/>
    </source>
</evidence>
<dbReference type="Proteomes" id="UP001596220">
    <property type="component" value="Unassembled WGS sequence"/>
</dbReference>
<dbReference type="PANTHER" id="PTHR21299:SF1">
    <property type="entry name" value="PANTOATE--BETA-ALANINE LIGASE"/>
    <property type="match status" value="1"/>
</dbReference>
<evidence type="ECO:0000313" key="10">
    <source>
        <dbReference type="Proteomes" id="UP001596220"/>
    </source>
</evidence>
<protein>
    <recommendedName>
        <fullName evidence="8">Pantothenate synthetase</fullName>
        <shortName evidence="8">PS</shortName>
        <ecNumber evidence="8">6.3.2.1</ecNumber>
    </recommendedName>
    <alternativeName>
        <fullName evidence="8">Pantoate--beta-alanine ligase</fullName>
    </alternativeName>
    <alternativeName>
        <fullName evidence="8">Pantoate-activating enzyme</fullName>
    </alternativeName>
</protein>
<sequence length="296" mass="31693">MTKPLTRDDYQPGDVTVHHDPRRLNRVTRALRAAGRNVALVPTMGALHEGHRKLIREAQVLQNTVVVVSVFVNPAQFGPGEDFERYPRTLESDVDICREERVGLVFAPSVDDVYPPGGTVTVEPGPLGEELEGASRPGHFTGVLTVVAKLFNIAQPTYAVFGEKDYQQLTLVHRMARDLNFPLDVVGVPTVREPDGLALSSRNRYLSGAERHAATALSAALVAGAHVSALGAEAVLKAAHDTLAAEPGVDLDYLELRAPDLGPAPENGDARLLLAARVGSTRLIDNAAVLLGTGDE</sequence>
<keyword evidence="6 8" id="KW-0067">ATP-binding</keyword>
<comment type="subunit">
    <text evidence="8">Homodimer.</text>
</comment>
<evidence type="ECO:0000256" key="2">
    <source>
        <dbReference type="ARBA" id="ARBA00009256"/>
    </source>
</evidence>
<comment type="miscellaneous">
    <text evidence="8">The reaction proceeds by a bi uni uni bi ping pong mechanism.</text>
</comment>
<feature type="binding site" evidence="8">
    <location>
        <position position="76"/>
    </location>
    <ligand>
        <name>beta-alanine</name>
        <dbReference type="ChEBI" id="CHEBI:57966"/>
    </ligand>
</feature>
<comment type="caution">
    <text evidence="9">The sequence shown here is derived from an EMBL/GenBank/DDBJ whole genome shotgun (WGS) entry which is preliminary data.</text>
</comment>
<accession>A0ABW1NY82</accession>
<keyword evidence="3 8" id="KW-0436">Ligase</keyword>
<evidence type="ECO:0000256" key="3">
    <source>
        <dbReference type="ARBA" id="ARBA00022598"/>
    </source>
</evidence>
<comment type="catalytic activity">
    <reaction evidence="7 8">
        <text>(R)-pantoate + beta-alanine + ATP = (R)-pantothenate + AMP + diphosphate + H(+)</text>
        <dbReference type="Rhea" id="RHEA:10912"/>
        <dbReference type="ChEBI" id="CHEBI:15378"/>
        <dbReference type="ChEBI" id="CHEBI:15980"/>
        <dbReference type="ChEBI" id="CHEBI:29032"/>
        <dbReference type="ChEBI" id="CHEBI:30616"/>
        <dbReference type="ChEBI" id="CHEBI:33019"/>
        <dbReference type="ChEBI" id="CHEBI:57966"/>
        <dbReference type="ChEBI" id="CHEBI:456215"/>
        <dbReference type="EC" id="6.3.2.1"/>
    </reaction>
</comment>
<dbReference type="GO" id="GO:0004592">
    <property type="term" value="F:pantoate-beta-alanine ligase activity"/>
    <property type="evidence" value="ECO:0007669"/>
    <property type="project" value="UniProtKB-EC"/>
</dbReference>
<comment type="pathway">
    <text evidence="1 8">Cofactor biosynthesis; (R)-pantothenate biosynthesis; (R)-pantothenate from (R)-pantoate and beta-alanine: step 1/1.</text>
</comment>
<dbReference type="NCBIfam" id="TIGR00018">
    <property type="entry name" value="panC"/>
    <property type="match status" value="1"/>
</dbReference>
<gene>
    <name evidence="8 9" type="primary">panC</name>
    <name evidence="9" type="ORF">ACFP3R_02070</name>
</gene>
<feature type="binding site" evidence="8">
    <location>
        <position position="191"/>
    </location>
    <ligand>
        <name>ATP</name>
        <dbReference type="ChEBI" id="CHEBI:30616"/>
    </ligand>
</feature>
<proteinExistence type="inferred from homology"/>
<comment type="subcellular location">
    <subcellularLocation>
        <location evidence="8">Cytoplasm</location>
    </subcellularLocation>
</comment>
<dbReference type="SUPFAM" id="SSF52374">
    <property type="entry name" value="Nucleotidylyl transferase"/>
    <property type="match status" value="1"/>
</dbReference>
<dbReference type="InterPro" id="IPR014729">
    <property type="entry name" value="Rossmann-like_a/b/a_fold"/>
</dbReference>
<evidence type="ECO:0000256" key="5">
    <source>
        <dbReference type="ARBA" id="ARBA00022741"/>
    </source>
</evidence>
<dbReference type="PANTHER" id="PTHR21299">
    <property type="entry name" value="CYTIDYLATE KINASE/PANTOATE-BETA-ALANINE LIGASE"/>
    <property type="match status" value="1"/>
</dbReference>
<keyword evidence="5 8" id="KW-0547">Nucleotide-binding</keyword>